<dbReference type="STRING" id="42094.JM47_03090"/>
<accession>A0A0C5RLG7</accession>
<organism evidence="3 4">
    <name type="scientific">Ureaplasma diversum</name>
    <dbReference type="NCBI Taxonomy" id="42094"/>
    <lineage>
        <taxon>Bacteria</taxon>
        <taxon>Bacillati</taxon>
        <taxon>Mycoplasmatota</taxon>
        <taxon>Mycoplasmoidales</taxon>
        <taxon>Mycoplasmoidaceae</taxon>
        <taxon>Ureaplasma</taxon>
    </lineage>
</organism>
<dbReference type="GO" id="GO:0005524">
    <property type="term" value="F:ATP binding"/>
    <property type="evidence" value="ECO:0007669"/>
    <property type="project" value="InterPro"/>
</dbReference>
<dbReference type="InterPro" id="IPR027417">
    <property type="entry name" value="P-loop_NTPase"/>
</dbReference>
<dbReference type="Pfam" id="PF03796">
    <property type="entry name" value="DnaB_C"/>
    <property type="match status" value="2"/>
</dbReference>
<dbReference type="AlphaFoldDB" id="A0A0C5RLG7"/>
<dbReference type="PATRIC" id="fig|42094.4.peg.616"/>
<evidence type="ECO:0000313" key="3">
    <source>
        <dbReference type="EMBL" id="AJQ45528.1"/>
    </source>
</evidence>
<dbReference type="Gene3D" id="3.40.50.300">
    <property type="entry name" value="P-loop containing nucleotide triphosphate hydrolases"/>
    <property type="match status" value="1"/>
</dbReference>
<dbReference type="PANTHER" id="PTHR30153:SF2">
    <property type="entry name" value="REPLICATIVE DNA HELICASE"/>
    <property type="match status" value="1"/>
</dbReference>
<dbReference type="EMBL" id="CP009770">
    <property type="protein sequence ID" value="AJQ45528.1"/>
    <property type="molecule type" value="Genomic_DNA"/>
</dbReference>
<dbReference type="GO" id="GO:0006260">
    <property type="term" value="P:DNA replication"/>
    <property type="evidence" value="ECO:0007669"/>
    <property type="project" value="InterPro"/>
</dbReference>
<name>A0A0C5RLG7_9BACT</name>
<proteinExistence type="predicted"/>
<dbReference type="PROSITE" id="PS51199">
    <property type="entry name" value="SF4_HELICASE"/>
    <property type="match status" value="1"/>
</dbReference>
<protein>
    <recommendedName>
        <fullName evidence="2">SF4 helicase domain-containing protein</fullName>
    </recommendedName>
</protein>
<reference evidence="3 4" key="1">
    <citation type="journal article" date="2015" name="Genome Announc.">
        <title>Genome Sequence of Ureaplasma diversum Strain ATCC 49782.</title>
        <authorList>
            <person name="Marques L.M."/>
            <person name="Guimaraes A.M."/>
            <person name="Martins H.B."/>
            <person name="Rezende I.S."/>
            <person name="Barbosa M.S."/>
            <person name="Campos G.B."/>
            <person name="do Nascimento N.C."/>
            <person name="Dos Santos A.P."/>
            <person name="Amorim A.T."/>
            <person name="Santos V.M."/>
            <person name="Messick J.B."/>
            <person name="Timenetsky J."/>
        </authorList>
    </citation>
    <scope>NUCLEOTIDE SEQUENCE [LARGE SCALE GENOMIC DNA]</scope>
    <source>
        <strain evidence="3 4">ATCC 49782</strain>
    </source>
</reference>
<feature type="domain" description="SF4 helicase" evidence="2">
    <location>
        <begin position="185"/>
        <end position="512"/>
    </location>
</feature>
<dbReference type="PANTHER" id="PTHR30153">
    <property type="entry name" value="REPLICATIVE DNA HELICASE DNAB"/>
    <property type="match status" value="1"/>
</dbReference>
<gene>
    <name evidence="3" type="ORF">JM47_03090</name>
</gene>
<sequence>MSDMAKTHQNMLIEALRKIIKAILVDNLHADVALNKINPKHLDSSIGVIKDIFLAIYKLKTSDRSINLETILSVGAEDSSKVNKLDQLEKIKEEINIILDIELSYSESLEDLIDIVKIGITQQNLKDFATNLLNLNIGLNNYLVEYDNIRDQLLQILSDVSTSSMKSINSVVDEYKEKLNDFKTENKSPDLVPTGYSGIDAFTNNGFRPGELVVIAARPGMGKTTFALNVVVNNIKRIMQQNEEIEQQIILNQMNKINVKNKKTKCIVIFSLEMPNEQILKKMIAAETHIPSREIEKLDFLKHPEYETNKKNNSAFASKLKEINHWPIYMDDKNPLTILDIESKLREIAKKNDIAFVVIDYLQLISPTEQGSMNRAQEVGKISQKLKSLAKDLKTPIIALAQLSRQAENRASSGLIKNNAPKGMFNSQYDDSGPKLSDLRESGSIEQDADIVAFIHYDRAAVVNLQNSNNNNSQTYDQSPNVKFDIAKNRSGTTGYVILTFNKQISRFFAFK</sequence>
<evidence type="ECO:0000259" key="2">
    <source>
        <dbReference type="PROSITE" id="PS51199"/>
    </source>
</evidence>
<dbReference type="Proteomes" id="UP000032261">
    <property type="component" value="Chromosome"/>
</dbReference>
<dbReference type="InterPro" id="IPR007694">
    <property type="entry name" value="DNA_helicase_DnaB-like_C"/>
</dbReference>
<feature type="region of interest" description="Disordered" evidence="1">
    <location>
        <begin position="413"/>
        <end position="440"/>
    </location>
</feature>
<dbReference type="SUPFAM" id="SSF52540">
    <property type="entry name" value="P-loop containing nucleoside triphosphate hydrolases"/>
    <property type="match status" value="1"/>
</dbReference>
<dbReference type="GO" id="GO:0005829">
    <property type="term" value="C:cytosol"/>
    <property type="evidence" value="ECO:0007669"/>
    <property type="project" value="TreeGrafter"/>
</dbReference>
<evidence type="ECO:0000313" key="4">
    <source>
        <dbReference type="Proteomes" id="UP000032261"/>
    </source>
</evidence>
<dbReference type="HOGENOM" id="CLU_005373_0_1_14"/>
<dbReference type="KEGG" id="ude:JM47_03090"/>
<evidence type="ECO:0000256" key="1">
    <source>
        <dbReference type="SAM" id="MobiDB-lite"/>
    </source>
</evidence>
<dbReference type="GO" id="GO:0003678">
    <property type="term" value="F:DNA helicase activity"/>
    <property type="evidence" value="ECO:0007669"/>
    <property type="project" value="InterPro"/>
</dbReference>